<evidence type="ECO:0000313" key="5">
    <source>
        <dbReference type="EMBL" id="SMX76702.1"/>
    </source>
</evidence>
<proteinExistence type="inferred from homology"/>
<feature type="domain" description="SsuA/THI5-like" evidence="4">
    <location>
        <begin position="56"/>
        <end position="115"/>
    </location>
</feature>
<name>A0A2H1IP07_BRELN</name>
<comment type="similarity">
    <text evidence="2">Belongs to the bacterial solute-binding protein SsuA/TauA family.</text>
</comment>
<organism evidence="5 6">
    <name type="scientific">Brevibacterium linens ATCC 9172</name>
    <dbReference type="NCBI Taxonomy" id="1255617"/>
    <lineage>
        <taxon>Bacteria</taxon>
        <taxon>Bacillati</taxon>
        <taxon>Actinomycetota</taxon>
        <taxon>Actinomycetes</taxon>
        <taxon>Micrococcales</taxon>
        <taxon>Brevibacteriaceae</taxon>
        <taxon>Brevibacterium</taxon>
    </lineage>
</organism>
<gene>
    <name evidence="5" type="ORF">BLIN9172_01286</name>
</gene>
<accession>A0A2H1IP07</accession>
<dbReference type="InterPro" id="IPR015168">
    <property type="entry name" value="SsuA/THI5"/>
</dbReference>
<evidence type="ECO:0000256" key="2">
    <source>
        <dbReference type="ARBA" id="ARBA00010742"/>
    </source>
</evidence>
<reference evidence="5 6" key="1">
    <citation type="submission" date="2017-03" db="EMBL/GenBank/DDBJ databases">
        <authorList>
            <person name="Afonso C.L."/>
            <person name="Miller P.J."/>
            <person name="Scott M.A."/>
            <person name="Spackman E."/>
            <person name="Goraichik I."/>
            <person name="Dimitrov K.M."/>
            <person name="Suarez D.L."/>
            <person name="Swayne D.E."/>
        </authorList>
    </citation>
    <scope>NUCLEOTIDE SEQUENCE [LARGE SCALE GENOMIC DNA]</scope>
    <source>
        <strain evidence="5 6">ATCC 9172</strain>
    </source>
</reference>
<evidence type="ECO:0000256" key="1">
    <source>
        <dbReference type="ARBA" id="ARBA00004418"/>
    </source>
</evidence>
<evidence type="ECO:0000256" key="3">
    <source>
        <dbReference type="ARBA" id="ARBA00022729"/>
    </source>
</evidence>
<keyword evidence="3" id="KW-0732">Signal</keyword>
<evidence type="ECO:0000313" key="6">
    <source>
        <dbReference type="Proteomes" id="UP000234641"/>
    </source>
</evidence>
<dbReference type="PANTHER" id="PTHR30024">
    <property type="entry name" value="ALIPHATIC SULFONATES-BINDING PROTEIN-RELATED"/>
    <property type="match status" value="1"/>
</dbReference>
<dbReference type="AlphaFoldDB" id="A0A2H1IP07"/>
<dbReference type="GO" id="GO:0042597">
    <property type="term" value="C:periplasmic space"/>
    <property type="evidence" value="ECO:0007669"/>
    <property type="project" value="UniProtKB-SubCell"/>
</dbReference>
<evidence type="ECO:0000259" key="4">
    <source>
        <dbReference type="Pfam" id="PF09084"/>
    </source>
</evidence>
<dbReference type="EMBL" id="FXYY01000005">
    <property type="protein sequence ID" value="SMX76702.1"/>
    <property type="molecule type" value="Genomic_DNA"/>
</dbReference>
<dbReference type="Pfam" id="PF09084">
    <property type="entry name" value="NMT1"/>
    <property type="match status" value="2"/>
</dbReference>
<dbReference type="RefSeq" id="WP_101554311.1">
    <property type="nucleotide sequence ID" value="NZ_FXYY01000005.1"/>
</dbReference>
<dbReference type="PANTHER" id="PTHR30024:SF47">
    <property type="entry name" value="TAURINE-BINDING PERIPLASMIC PROTEIN"/>
    <property type="match status" value="1"/>
</dbReference>
<sequence>MLEHVPLRRVLASLASAAVLTTTLSACSFEDARGGAQSLDLLKVSTIGLTSDGSLVTGMKKGFFAEEGIEIRTSLVKNPPAGLAAAQSGQVDVAYSPSISILTALGRHMPIGVVAGADGFGPEQQAAADPESFDDTALFAAPDSGIESLTDLAGKTISVPARKAQLEVTVVDALREAGVDPESINWVVLDFTSATAALKQSQVDAAALVNPFTSKAKAEGANFLVAPSFNFFGPSAVGMWTVGTETYRDKPETIDGFKRAIERSNAYANDHPEEATQAGIDYTKSGLSLDEVTIPYWPEAISRQDLSRVNEKLVGLDILTEPVDLSSVLKGGGRQ</sequence>
<dbReference type="Proteomes" id="UP000234641">
    <property type="component" value="Unassembled WGS sequence"/>
</dbReference>
<dbReference type="SUPFAM" id="SSF53850">
    <property type="entry name" value="Periplasmic binding protein-like II"/>
    <property type="match status" value="1"/>
</dbReference>
<comment type="subcellular location">
    <subcellularLocation>
        <location evidence="1">Periplasm</location>
    </subcellularLocation>
</comment>
<protein>
    <submittedName>
        <fullName evidence="5">NitT/TauT family transport system substrate-binding protein</fullName>
    </submittedName>
</protein>
<dbReference type="Gene3D" id="3.40.190.10">
    <property type="entry name" value="Periplasmic binding protein-like II"/>
    <property type="match status" value="2"/>
</dbReference>
<feature type="domain" description="SsuA/THI5-like" evidence="4">
    <location>
        <begin position="136"/>
        <end position="275"/>
    </location>
</feature>